<proteinExistence type="predicted"/>
<accession>A0AAV4R4P7</accession>
<dbReference type="Proteomes" id="UP001054837">
    <property type="component" value="Unassembled WGS sequence"/>
</dbReference>
<sequence>MLLGGYEASRNLYWETGRHFSVQEIQFLTSRAHSEPGSVSPPCFDALTSSLQWHEVEQKTQSGSRWGPLDTLRRKSHMALHPISTLFHYTL</sequence>
<dbReference type="EMBL" id="BPLQ01005516">
    <property type="protein sequence ID" value="GIY15296.1"/>
    <property type="molecule type" value="Genomic_DNA"/>
</dbReference>
<organism evidence="1 2">
    <name type="scientific">Caerostris darwini</name>
    <dbReference type="NCBI Taxonomy" id="1538125"/>
    <lineage>
        <taxon>Eukaryota</taxon>
        <taxon>Metazoa</taxon>
        <taxon>Ecdysozoa</taxon>
        <taxon>Arthropoda</taxon>
        <taxon>Chelicerata</taxon>
        <taxon>Arachnida</taxon>
        <taxon>Araneae</taxon>
        <taxon>Araneomorphae</taxon>
        <taxon>Entelegynae</taxon>
        <taxon>Araneoidea</taxon>
        <taxon>Araneidae</taxon>
        <taxon>Caerostris</taxon>
    </lineage>
</organism>
<reference evidence="1 2" key="1">
    <citation type="submission" date="2021-06" db="EMBL/GenBank/DDBJ databases">
        <title>Caerostris darwini draft genome.</title>
        <authorList>
            <person name="Kono N."/>
            <person name="Arakawa K."/>
        </authorList>
    </citation>
    <scope>NUCLEOTIDE SEQUENCE [LARGE SCALE GENOMIC DNA]</scope>
</reference>
<evidence type="ECO:0000313" key="1">
    <source>
        <dbReference type="EMBL" id="GIY15296.1"/>
    </source>
</evidence>
<comment type="caution">
    <text evidence="1">The sequence shown here is derived from an EMBL/GenBank/DDBJ whole genome shotgun (WGS) entry which is preliminary data.</text>
</comment>
<evidence type="ECO:0000313" key="2">
    <source>
        <dbReference type="Proteomes" id="UP001054837"/>
    </source>
</evidence>
<dbReference type="AlphaFoldDB" id="A0AAV4R4P7"/>
<gene>
    <name evidence="1" type="ORF">CDAR_221071</name>
</gene>
<name>A0AAV4R4P7_9ARAC</name>
<protein>
    <submittedName>
        <fullName evidence="1">Uncharacterized protein</fullName>
    </submittedName>
</protein>
<keyword evidence="2" id="KW-1185">Reference proteome</keyword>